<dbReference type="Gramene" id="AUR62032928-RA">
    <property type="protein sequence ID" value="AUR62032928-RA:cds"/>
    <property type="gene ID" value="AUR62032928"/>
</dbReference>
<dbReference type="InterPro" id="IPR001155">
    <property type="entry name" value="OxRdtase_FMN_N"/>
</dbReference>
<reference evidence="7" key="2">
    <citation type="submission" date="2021-03" db="UniProtKB">
        <authorList>
            <consortium name="EnsemblPlants"/>
        </authorList>
    </citation>
    <scope>IDENTIFICATION</scope>
</reference>
<dbReference type="InterPro" id="IPR045247">
    <property type="entry name" value="Oye-like"/>
</dbReference>
<evidence type="ECO:0000256" key="3">
    <source>
        <dbReference type="ARBA" id="ARBA00022630"/>
    </source>
</evidence>
<evidence type="ECO:0000256" key="5">
    <source>
        <dbReference type="ARBA" id="ARBA00022857"/>
    </source>
</evidence>
<dbReference type="InterPro" id="IPR013785">
    <property type="entry name" value="Aldolase_TIM"/>
</dbReference>
<keyword evidence="8" id="KW-1185">Reference proteome</keyword>
<dbReference type="GO" id="GO:0016491">
    <property type="term" value="F:oxidoreductase activity"/>
    <property type="evidence" value="ECO:0007669"/>
    <property type="project" value="InterPro"/>
</dbReference>
<dbReference type="OMA" id="LYCHATE"/>
<evidence type="ECO:0000313" key="7">
    <source>
        <dbReference type="EnsemblPlants" id="AUR62032928-RA:cds"/>
    </source>
</evidence>
<evidence type="ECO:0000313" key="8">
    <source>
        <dbReference type="Proteomes" id="UP000596660"/>
    </source>
</evidence>
<proteinExistence type="inferred from homology"/>
<keyword evidence="3" id="KW-0285">Flavoprotein</keyword>
<protein>
    <recommendedName>
        <fullName evidence="6">NADH:flavin oxidoreductase/NADH oxidase N-terminal domain-containing protein</fullName>
    </recommendedName>
</protein>
<evidence type="ECO:0000256" key="2">
    <source>
        <dbReference type="ARBA" id="ARBA00005979"/>
    </source>
</evidence>
<evidence type="ECO:0000256" key="4">
    <source>
        <dbReference type="ARBA" id="ARBA00022643"/>
    </source>
</evidence>
<keyword evidence="4" id="KW-0288">FMN</keyword>
<sequence length="210" mass="23817">MLQIIDFQPNGEAPISCTDKTLSPKLRGNNIETDQFSPPRRLKVDEIPSLINDFRLAARNAIQAGFDGVEIHGAHGYLLDQFMKDNINDRTDEYGGSIENRCRFALEIVEAVVKEIGADRVGFKIFPYINFMEATDSNPEALALYMAKSLSRYGILYCHATEPRIMEVIFEEKMECSYSLISMRMALLLLVVVMAEKTEIRLWSRGTVIL</sequence>
<comment type="cofactor">
    <cofactor evidence="1">
        <name>FMN</name>
        <dbReference type="ChEBI" id="CHEBI:58210"/>
    </cofactor>
</comment>
<dbReference type="SUPFAM" id="SSF51395">
    <property type="entry name" value="FMN-linked oxidoreductases"/>
    <property type="match status" value="1"/>
</dbReference>
<accession>A0A803MNS7</accession>
<keyword evidence="5" id="KW-0521">NADP</keyword>
<organism evidence="7 8">
    <name type="scientific">Chenopodium quinoa</name>
    <name type="common">Quinoa</name>
    <dbReference type="NCBI Taxonomy" id="63459"/>
    <lineage>
        <taxon>Eukaryota</taxon>
        <taxon>Viridiplantae</taxon>
        <taxon>Streptophyta</taxon>
        <taxon>Embryophyta</taxon>
        <taxon>Tracheophyta</taxon>
        <taxon>Spermatophyta</taxon>
        <taxon>Magnoliopsida</taxon>
        <taxon>eudicotyledons</taxon>
        <taxon>Gunneridae</taxon>
        <taxon>Pentapetalae</taxon>
        <taxon>Caryophyllales</taxon>
        <taxon>Chenopodiaceae</taxon>
        <taxon>Chenopodioideae</taxon>
        <taxon>Atripliceae</taxon>
        <taxon>Chenopodium</taxon>
    </lineage>
</organism>
<dbReference type="AlphaFoldDB" id="A0A803MNS7"/>
<dbReference type="PANTHER" id="PTHR22893:SF91">
    <property type="entry name" value="NADPH DEHYDROGENASE 2-RELATED"/>
    <property type="match status" value="1"/>
</dbReference>
<dbReference type="Gene3D" id="3.20.20.70">
    <property type="entry name" value="Aldolase class I"/>
    <property type="match status" value="1"/>
</dbReference>
<dbReference type="Pfam" id="PF00724">
    <property type="entry name" value="Oxidored_FMN"/>
    <property type="match status" value="1"/>
</dbReference>
<dbReference type="PANTHER" id="PTHR22893">
    <property type="entry name" value="NADH OXIDOREDUCTASE-RELATED"/>
    <property type="match status" value="1"/>
</dbReference>
<dbReference type="Proteomes" id="UP000596660">
    <property type="component" value="Unplaced"/>
</dbReference>
<name>A0A803MNS7_CHEQI</name>
<feature type="domain" description="NADH:flavin oxidoreductase/NADH oxidase N-terminal" evidence="6">
    <location>
        <begin position="33"/>
        <end position="151"/>
    </location>
</feature>
<evidence type="ECO:0000256" key="1">
    <source>
        <dbReference type="ARBA" id="ARBA00001917"/>
    </source>
</evidence>
<dbReference type="EnsemblPlants" id="AUR62032928-RA">
    <property type="protein sequence ID" value="AUR62032928-RA:cds"/>
    <property type="gene ID" value="AUR62032928"/>
</dbReference>
<evidence type="ECO:0000259" key="6">
    <source>
        <dbReference type="Pfam" id="PF00724"/>
    </source>
</evidence>
<comment type="similarity">
    <text evidence="2">Belongs to the NADH:flavin oxidoreductase/NADH oxidase family.</text>
</comment>
<dbReference type="GO" id="GO:0010181">
    <property type="term" value="F:FMN binding"/>
    <property type="evidence" value="ECO:0007669"/>
    <property type="project" value="InterPro"/>
</dbReference>
<reference evidence="7" key="1">
    <citation type="journal article" date="2017" name="Nature">
        <title>The genome of Chenopodium quinoa.</title>
        <authorList>
            <person name="Jarvis D.E."/>
            <person name="Ho Y.S."/>
            <person name="Lightfoot D.J."/>
            <person name="Schmoeckel S.M."/>
            <person name="Li B."/>
            <person name="Borm T.J.A."/>
            <person name="Ohyanagi H."/>
            <person name="Mineta K."/>
            <person name="Michell C.T."/>
            <person name="Saber N."/>
            <person name="Kharbatia N.M."/>
            <person name="Rupper R.R."/>
            <person name="Sharp A.R."/>
            <person name="Dally N."/>
            <person name="Boughton B.A."/>
            <person name="Woo Y.H."/>
            <person name="Gao G."/>
            <person name="Schijlen E.G.W.M."/>
            <person name="Guo X."/>
            <person name="Momin A.A."/>
            <person name="Negrao S."/>
            <person name="Al-Babili S."/>
            <person name="Gehring C."/>
            <person name="Roessner U."/>
            <person name="Jung C."/>
            <person name="Murphy K."/>
            <person name="Arold S.T."/>
            <person name="Gojobori T."/>
            <person name="van der Linden C.G."/>
            <person name="van Loo E.N."/>
            <person name="Jellen E.N."/>
            <person name="Maughan P.J."/>
            <person name="Tester M."/>
        </authorList>
    </citation>
    <scope>NUCLEOTIDE SEQUENCE [LARGE SCALE GENOMIC DNA]</scope>
    <source>
        <strain evidence="7">cv. PI 614886</strain>
    </source>
</reference>